<organism evidence="1 2">
    <name type="scientific">Nepenthes gracilis</name>
    <name type="common">Slender pitcher plant</name>
    <dbReference type="NCBI Taxonomy" id="150966"/>
    <lineage>
        <taxon>Eukaryota</taxon>
        <taxon>Viridiplantae</taxon>
        <taxon>Streptophyta</taxon>
        <taxon>Embryophyta</taxon>
        <taxon>Tracheophyta</taxon>
        <taxon>Spermatophyta</taxon>
        <taxon>Magnoliopsida</taxon>
        <taxon>eudicotyledons</taxon>
        <taxon>Gunneridae</taxon>
        <taxon>Pentapetalae</taxon>
        <taxon>Caryophyllales</taxon>
        <taxon>Nepenthaceae</taxon>
        <taxon>Nepenthes</taxon>
    </lineage>
</organism>
<reference evidence="1" key="1">
    <citation type="submission" date="2023-05" db="EMBL/GenBank/DDBJ databases">
        <title>Nepenthes gracilis genome sequencing.</title>
        <authorList>
            <person name="Fukushima K."/>
        </authorList>
    </citation>
    <scope>NUCLEOTIDE SEQUENCE</scope>
    <source>
        <strain evidence="1">SING2019-196</strain>
    </source>
</reference>
<keyword evidence="2" id="KW-1185">Reference proteome</keyword>
<sequence>MGNSPCIQQFGMRKSGSGFSKWPWALKHENRSTNKAVMTRTNPDHRLEVQCWGRLEVGFLGESYMAPSCWKGSGLEVKKANSIDIYR</sequence>
<dbReference type="AlphaFoldDB" id="A0AAD3XLN7"/>
<accession>A0AAD3XLN7</accession>
<evidence type="ECO:0000313" key="1">
    <source>
        <dbReference type="EMBL" id="GMH09267.1"/>
    </source>
</evidence>
<dbReference type="Proteomes" id="UP001279734">
    <property type="component" value="Unassembled WGS sequence"/>
</dbReference>
<dbReference type="EMBL" id="BSYO01000009">
    <property type="protein sequence ID" value="GMH09267.1"/>
    <property type="molecule type" value="Genomic_DNA"/>
</dbReference>
<gene>
    <name evidence="1" type="ORF">Nepgr_011108</name>
</gene>
<protein>
    <submittedName>
        <fullName evidence="1">Uncharacterized protein</fullName>
    </submittedName>
</protein>
<proteinExistence type="predicted"/>
<comment type="caution">
    <text evidence="1">The sequence shown here is derived from an EMBL/GenBank/DDBJ whole genome shotgun (WGS) entry which is preliminary data.</text>
</comment>
<name>A0AAD3XLN7_NEPGR</name>
<evidence type="ECO:0000313" key="2">
    <source>
        <dbReference type="Proteomes" id="UP001279734"/>
    </source>
</evidence>